<dbReference type="Gene3D" id="2.30.30.100">
    <property type="match status" value="1"/>
</dbReference>
<dbReference type="AlphaFoldDB" id="A0AA43GTK7"/>
<organism evidence="2 3">
    <name type="scientific">Chrysosporum bergii ANA360D</name>
    <dbReference type="NCBI Taxonomy" id="617107"/>
    <lineage>
        <taxon>Bacteria</taxon>
        <taxon>Bacillati</taxon>
        <taxon>Cyanobacteriota</taxon>
        <taxon>Cyanophyceae</taxon>
        <taxon>Nostocales</taxon>
        <taxon>Nodulariaceae</taxon>
        <taxon>Chrysosporum</taxon>
    </lineage>
</organism>
<dbReference type="SUPFAM" id="SSF50182">
    <property type="entry name" value="Sm-like ribonucleoproteins"/>
    <property type="match status" value="1"/>
</dbReference>
<accession>A0AA43GTK7</accession>
<comment type="caution">
    <text evidence="2">The sequence shown here is derived from an EMBL/GenBank/DDBJ whole genome shotgun (WGS) entry which is preliminary data.</text>
</comment>
<dbReference type="InterPro" id="IPR053840">
    <property type="entry name" value="Hfq_1"/>
</dbReference>
<keyword evidence="3" id="KW-1185">Reference proteome</keyword>
<feature type="domain" description="Hfq-related" evidence="1">
    <location>
        <begin position="10"/>
        <end position="68"/>
    </location>
</feature>
<dbReference type="InterPro" id="IPR010920">
    <property type="entry name" value="LSM_dom_sf"/>
</dbReference>
<dbReference type="Proteomes" id="UP001159387">
    <property type="component" value="Unassembled WGS sequence"/>
</dbReference>
<dbReference type="Pfam" id="PF21979">
    <property type="entry name" value="Hfq_1"/>
    <property type="match status" value="1"/>
</dbReference>
<name>A0AA43GTK7_9CYAN</name>
<dbReference type="EMBL" id="JANQDH010000078">
    <property type="protein sequence ID" value="MDH6061111.1"/>
    <property type="molecule type" value="Genomic_DNA"/>
</dbReference>
<gene>
    <name evidence="2" type="ORF">NWP17_11785</name>
</gene>
<evidence type="ECO:0000259" key="1">
    <source>
        <dbReference type="Pfam" id="PF21979"/>
    </source>
</evidence>
<protein>
    <submittedName>
        <fullName evidence="2">RNA chaperone Hfq</fullName>
    </submittedName>
</protein>
<dbReference type="RefSeq" id="WP_280655097.1">
    <property type="nucleotide sequence ID" value="NZ_JANQDH010000078.1"/>
</dbReference>
<proteinExistence type="predicted"/>
<reference evidence="2 3" key="1">
    <citation type="journal article" date="2023" name="J. Phycol.">
        <title>Chrysosporum ovalisporum is synonymous with the true-branching cyanobacterium Umezakia natans (Nostocales/Aphanizomenonaceae).</title>
        <authorList>
            <person name="McGregor G.B."/>
            <person name="Sendall B.C."/>
            <person name="Niiyama Y."/>
            <person name="Tuji A."/>
            <person name="Willis A."/>
        </authorList>
    </citation>
    <scope>NUCLEOTIDE SEQUENCE [LARGE SCALE GENOMIC DNA]</scope>
    <source>
        <strain evidence="2 3">ANA360D</strain>
    </source>
</reference>
<evidence type="ECO:0000313" key="3">
    <source>
        <dbReference type="Proteomes" id="UP001159387"/>
    </source>
</evidence>
<evidence type="ECO:0000313" key="2">
    <source>
        <dbReference type="EMBL" id="MDH6061111.1"/>
    </source>
</evidence>
<dbReference type="NCBIfam" id="NF047718">
    <property type="entry name" value="Hfq_rel_Cyano"/>
    <property type="match status" value="1"/>
</dbReference>
<sequence>MATTEFDTSLPSIKQLQELIKQKTVVEWKLVNGDLLKGKICWQDHNCVCIVNEQNQQITIWKQAIAYFHSQ</sequence>